<organism evidence="1">
    <name type="scientific">bioreactor metagenome</name>
    <dbReference type="NCBI Taxonomy" id="1076179"/>
    <lineage>
        <taxon>unclassified sequences</taxon>
        <taxon>metagenomes</taxon>
        <taxon>ecological metagenomes</taxon>
    </lineage>
</organism>
<gene>
    <name evidence="1" type="ORF">SDC9_147294</name>
</gene>
<sequence>MVVYQFAVHSGYGKFPSRVDVEQNHFIEQRQAVGKFFIEVTRAAIQVRLKNSCNLSVGIKFANRHHALLDFGRMVCIVTQEDNLFIL</sequence>
<comment type="caution">
    <text evidence="1">The sequence shown here is derived from an EMBL/GenBank/DDBJ whole genome shotgun (WGS) entry which is preliminary data.</text>
</comment>
<protein>
    <submittedName>
        <fullName evidence="1">Uncharacterized protein</fullName>
    </submittedName>
</protein>
<evidence type="ECO:0000313" key="1">
    <source>
        <dbReference type="EMBL" id="MPN00100.1"/>
    </source>
</evidence>
<name>A0A645EFH5_9ZZZZ</name>
<dbReference type="AlphaFoldDB" id="A0A645EFH5"/>
<reference evidence="1" key="1">
    <citation type="submission" date="2019-08" db="EMBL/GenBank/DDBJ databases">
        <authorList>
            <person name="Kucharzyk K."/>
            <person name="Murdoch R.W."/>
            <person name="Higgins S."/>
            <person name="Loffler F."/>
        </authorList>
    </citation>
    <scope>NUCLEOTIDE SEQUENCE</scope>
</reference>
<accession>A0A645EFH5</accession>
<dbReference type="EMBL" id="VSSQ01046145">
    <property type="protein sequence ID" value="MPN00100.1"/>
    <property type="molecule type" value="Genomic_DNA"/>
</dbReference>
<proteinExistence type="predicted"/>